<reference evidence="2" key="1">
    <citation type="journal article" date="2021" name="Nat. Commun.">
        <title>Genetic determinants of endophytism in the Arabidopsis root mycobiome.</title>
        <authorList>
            <person name="Mesny F."/>
            <person name="Miyauchi S."/>
            <person name="Thiergart T."/>
            <person name="Pickel B."/>
            <person name="Atanasova L."/>
            <person name="Karlsson M."/>
            <person name="Huettel B."/>
            <person name="Barry K.W."/>
            <person name="Haridas S."/>
            <person name="Chen C."/>
            <person name="Bauer D."/>
            <person name="Andreopoulos W."/>
            <person name="Pangilinan J."/>
            <person name="LaButti K."/>
            <person name="Riley R."/>
            <person name="Lipzen A."/>
            <person name="Clum A."/>
            <person name="Drula E."/>
            <person name="Henrissat B."/>
            <person name="Kohler A."/>
            <person name="Grigoriev I.V."/>
            <person name="Martin F.M."/>
            <person name="Hacquard S."/>
        </authorList>
    </citation>
    <scope>NUCLEOTIDE SEQUENCE</scope>
    <source>
        <strain evidence="2">MPI-CAGE-AT-0021</strain>
    </source>
</reference>
<protein>
    <submittedName>
        <fullName evidence="2">UMTA methyltransferase family protein</fullName>
    </submittedName>
</protein>
<keyword evidence="2" id="KW-0808">Transferase</keyword>
<dbReference type="EMBL" id="JAGMUU010000081">
    <property type="protein sequence ID" value="KAH7108932.1"/>
    <property type="molecule type" value="Genomic_DNA"/>
</dbReference>
<comment type="similarity">
    <text evidence="1">Belongs to the methyltransferase superfamily. LaeA methyltransferase family.</text>
</comment>
<dbReference type="Gene3D" id="3.40.50.150">
    <property type="entry name" value="Vaccinia Virus protein VP39"/>
    <property type="match status" value="1"/>
</dbReference>
<dbReference type="InterPro" id="IPR029063">
    <property type="entry name" value="SAM-dependent_MTases_sf"/>
</dbReference>
<organism evidence="2 3">
    <name type="scientific">Dactylonectria estremocensis</name>
    <dbReference type="NCBI Taxonomy" id="1079267"/>
    <lineage>
        <taxon>Eukaryota</taxon>
        <taxon>Fungi</taxon>
        <taxon>Dikarya</taxon>
        <taxon>Ascomycota</taxon>
        <taxon>Pezizomycotina</taxon>
        <taxon>Sordariomycetes</taxon>
        <taxon>Hypocreomycetidae</taxon>
        <taxon>Hypocreales</taxon>
        <taxon>Nectriaceae</taxon>
        <taxon>Dactylonectria</taxon>
    </lineage>
</organism>
<evidence type="ECO:0000256" key="1">
    <source>
        <dbReference type="ARBA" id="ARBA00038158"/>
    </source>
</evidence>
<evidence type="ECO:0000313" key="3">
    <source>
        <dbReference type="Proteomes" id="UP000717696"/>
    </source>
</evidence>
<dbReference type="OrthoDB" id="5095430at2759"/>
<dbReference type="Pfam" id="PF13489">
    <property type="entry name" value="Methyltransf_23"/>
    <property type="match status" value="1"/>
</dbReference>
<evidence type="ECO:0000313" key="2">
    <source>
        <dbReference type="EMBL" id="KAH7108932.1"/>
    </source>
</evidence>
<dbReference type="SUPFAM" id="SSF53335">
    <property type="entry name" value="S-adenosyl-L-methionine-dependent methyltransferases"/>
    <property type="match status" value="1"/>
</dbReference>
<dbReference type="CDD" id="cd02440">
    <property type="entry name" value="AdoMet_MTases"/>
    <property type="match status" value="1"/>
</dbReference>
<dbReference type="PANTHER" id="PTHR43591">
    <property type="entry name" value="METHYLTRANSFERASE"/>
    <property type="match status" value="1"/>
</dbReference>
<sequence length="272" mass="31623">MPNDEKQDEVLDVFHHCWKLFFPGKLYLAPINRPERVHDIGTGTGIWAIEIAEKFPNAKVTGTDISPTQTDWVPPNLKFEVDDCNLESSFNHNIFDFIHARDLSGCISDCYLFVKRQFDNLKRGGWFEYKELSRGFKSDGSLKDCNWFNEWGNLWKEAGSISKRPFTMAEDGTMEEVMKRAGFENIVVCNYKMPVGRWPKGKRLKEIGEYHRHALTYDLEGFVQRAATKVGWEHQKVIVFASEVRRGLRSPKHHLWREATVIYGQKPYDDPC</sequence>
<keyword evidence="3" id="KW-1185">Reference proteome</keyword>
<name>A0A9P9I6K6_9HYPO</name>
<dbReference type="AlphaFoldDB" id="A0A9P9I6K6"/>
<proteinExistence type="inferred from homology"/>
<gene>
    <name evidence="2" type="ORF">B0J13DRAFT_320589</name>
</gene>
<dbReference type="Proteomes" id="UP000717696">
    <property type="component" value="Unassembled WGS sequence"/>
</dbReference>
<dbReference type="PANTHER" id="PTHR43591:SF10">
    <property type="entry name" value="ABC TRANSMEMBRANE TYPE-1 DOMAIN-CONTAINING PROTEIN-RELATED"/>
    <property type="match status" value="1"/>
</dbReference>
<comment type="caution">
    <text evidence="2">The sequence shown here is derived from an EMBL/GenBank/DDBJ whole genome shotgun (WGS) entry which is preliminary data.</text>
</comment>
<dbReference type="GO" id="GO:0008168">
    <property type="term" value="F:methyltransferase activity"/>
    <property type="evidence" value="ECO:0007669"/>
    <property type="project" value="UniProtKB-KW"/>
</dbReference>
<keyword evidence="2" id="KW-0489">Methyltransferase</keyword>
<accession>A0A9P9I6K6</accession>
<dbReference type="GO" id="GO:0032259">
    <property type="term" value="P:methylation"/>
    <property type="evidence" value="ECO:0007669"/>
    <property type="project" value="UniProtKB-KW"/>
</dbReference>